<proteinExistence type="predicted"/>
<organism evidence="4 5">
    <name type="scientific">Candidatus Jorgensenbacteria bacterium RIFCSPLOWO2_01_FULL_45_25b</name>
    <dbReference type="NCBI Taxonomy" id="1798471"/>
    <lineage>
        <taxon>Bacteria</taxon>
        <taxon>Candidatus Joergenseniibacteriota</taxon>
    </lineage>
</organism>
<dbReference type="GO" id="GO:0016301">
    <property type="term" value="F:kinase activity"/>
    <property type="evidence" value="ECO:0007669"/>
    <property type="project" value="UniProtKB-KW"/>
</dbReference>
<dbReference type="InterPro" id="IPR029056">
    <property type="entry name" value="Ribokinase-like"/>
</dbReference>
<dbReference type="PANTHER" id="PTHR10584">
    <property type="entry name" value="SUGAR KINASE"/>
    <property type="match status" value="1"/>
</dbReference>
<dbReference type="STRING" id="1798471.A3A21_03460"/>
<sequence>MFDVITIGTATRDVFLTSGEFRVLKDPEHLEKLGFPTAEAECFALGGKVEVESPFFTTGGGALNAAVTFSRAGLKTGAVFKIGKDEIGRDLLSDIKKENVLSIPAYDKSLCTAYSTIILNKTGERTVLVYRGASNSLEKRDVPLSKLRAKWAYVVSGYTSLSLMEQVFSSLKKQGASIALSPSKHYAQLGHQKLKAVLRYVDLLIMNREEAAAFTREEYNREKKIFKKFDEIVRGIAIMTDGERGAYVSDGRYLYRSGVFKEKKLVDRTGAGDAFGSGFVAGLIEKNDISYALRFATANATSVVEHIGAQAGILKKKDFQNKRWGYLDLDVEPL</sequence>
<evidence type="ECO:0000256" key="2">
    <source>
        <dbReference type="ARBA" id="ARBA00022777"/>
    </source>
</evidence>
<evidence type="ECO:0000313" key="4">
    <source>
        <dbReference type="EMBL" id="OGG42058.1"/>
    </source>
</evidence>
<dbReference type="InterPro" id="IPR011611">
    <property type="entry name" value="PfkB_dom"/>
</dbReference>
<protein>
    <recommendedName>
        <fullName evidence="3">Carbohydrate kinase PfkB domain-containing protein</fullName>
    </recommendedName>
</protein>
<dbReference type="SUPFAM" id="SSF53613">
    <property type="entry name" value="Ribokinase-like"/>
    <property type="match status" value="1"/>
</dbReference>
<dbReference type="GO" id="GO:0006796">
    <property type="term" value="P:phosphate-containing compound metabolic process"/>
    <property type="evidence" value="ECO:0007669"/>
    <property type="project" value="UniProtKB-ARBA"/>
</dbReference>
<reference evidence="4 5" key="1">
    <citation type="journal article" date="2016" name="Nat. Commun.">
        <title>Thousands of microbial genomes shed light on interconnected biogeochemical processes in an aquifer system.</title>
        <authorList>
            <person name="Anantharaman K."/>
            <person name="Brown C.T."/>
            <person name="Hug L.A."/>
            <person name="Sharon I."/>
            <person name="Castelle C.J."/>
            <person name="Probst A.J."/>
            <person name="Thomas B.C."/>
            <person name="Singh A."/>
            <person name="Wilkins M.J."/>
            <person name="Karaoz U."/>
            <person name="Brodie E.L."/>
            <person name="Williams K.H."/>
            <person name="Hubbard S.S."/>
            <person name="Banfield J.F."/>
        </authorList>
    </citation>
    <scope>NUCLEOTIDE SEQUENCE [LARGE SCALE GENOMIC DNA]</scope>
</reference>
<dbReference type="Proteomes" id="UP000176996">
    <property type="component" value="Unassembled WGS sequence"/>
</dbReference>
<dbReference type="InterPro" id="IPR002139">
    <property type="entry name" value="Ribo/fructo_kinase"/>
</dbReference>
<accession>A0A1F6BZ08</accession>
<keyword evidence="2" id="KW-0418">Kinase</keyword>
<evidence type="ECO:0000256" key="1">
    <source>
        <dbReference type="ARBA" id="ARBA00022679"/>
    </source>
</evidence>
<dbReference type="PRINTS" id="PR00990">
    <property type="entry name" value="RIBOKINASE"/>
</dbReference>
<dbReference type="PANTHER" id="PTHR10584:SF166">
    <property type="entry name" value="RIBOKINASE"/>
    <property type="match status" value="1"/>
</dbReference>
<feature type="domain" description="Carbohydrate kinase PfkB" evidence="3">
    <location>
        <begin position="47"/>
        <end position="312"/>
    </location>
</feature>
<evidence type="ECO:0000313" key="5">
    <source>
        <dbReference type="Proteomes" id="UP000176996"/>
    </source>
</evidence>
<name>A0A1F6BZ08_9BACT</name>
<dbReference type="AlphaFoldDB" id="A0A1F6BZ08"/>
<keyword evidence="1" id="KW-0808">Transferase</keyword>
<dbReference type="Gene3D" id="3.40.1190.20">
    <property type="match status" value="1"/>
</dbReference>
<gene>
    <name evidence="4" type="ORF">A3A21_03460</name>
</gene>
<dbReference type="Pfam" id="PF00294">
    <property type="entry name" value="PfkB"/>
    <property type="match status" value="1"/>
</dbReference>
<dbReference type="EMBL" id="MFKK01000008">
    <property type="protein sequence ID" value="OGG42058.1"/>
    <property type="molecule type" value="Genomic_DNA"/>
</dbReference>
<evidence type="ECO:0000259" key="3">
    <source>
        <dbReference type="Pfam" id="PF00294"/>
    </source>
</evidence>
<comment type="caution">
    <text evidence="4">The sequence shown here is derived from an EMBL/GenBank/DDBJ whole genome shotgun (WGS) entry which is preliminary data.</text>
</comment>